<reference evidence="1" key="1">
    <citation type="submission" date="2020-05" db="EMBL/GenBank/DDBJ databases">
        <authorList>
            <person name="Chiriac C."/>
            <person name="Salcher M."/>
            <person name="Ghai R."/>
            <person name="Kavagutti S V."/>
        </authorList>
    </citation>
    <scope>NUCLEOTIDE SEQUENCE</scope>
</reference>
<name>A0A6J6KT25_9ZZZZ</name>
<accession>A0A6J6KT25</accession>
<organism evidence="1">
    <name type="scientific">freshwater metagenome</name>
    <dbReference type="NCBI Taxonomy" id="449393"/>
    <lineage>
        <taxon>unclassified sequences</taxon>
        <taxon>metagenomes</taxon>
        <taxon>ecological metagenomes</taxon>
    </lineage>
</organism>
<sequence length="405" mass="46368">MGFFDGAKAKISEAKQGISDMNERRKVTEIVKTLASFPLCGEVESSIIVRSLITKYLGRSHVATIDLANSRPEAVAKEMAELTAVVEKEREFLNIIFGEKFDADIMQLKGSISVSFLDTILDFIVDTDTVISQDLYKAILEKMVQEASGFDIHLYFDAGSTTNIYEWHREYKEEHFPNVFFPKLEEVAERKFQSYRKRMNTKGGSEGRIVAVALSEDTIGAGRTMDMYDHENNVWLKGNLGMASVTRMVEHYLPFVLNKPLLHSFRNLSSEMQTVGDMHWHLCEDGILELDLIPNALPRWIPKQNIKGLTFGEAYNGRSTDGVTQFEQFYLYMTVETTNGDEFTLFRFLNEDRRTAEKKLNTALNSTLPKLADHYPVYISDVVHDISKHYKTTTTYRTTYVWGEF</sequence>
<proteinExistence type="predicted"/>
<evidence type="ECO:0000313" key="1">
    <source>
        <dbReference type="EMBL" id="CAB4651129.1"/>
    </source>
</evidence>
<dbReference type="EMBL" id="CAEZWL010000008">
    <property type="protein sequence ID" value="CAB4651129.1"/>
    <property type="molecule type" value="Genomic_DNA"/>
</dbReference>
<gene>
    <name evidence="1" type="ORF">UFOPK2243_00502</name>
</gene>
<dbReference type="AlphaFoldDB" id="A0A6J6KT25"/>
<protein>
    <submittedName>
        <fullName evidence="1">Unannotated protein</fullName>
    </submittedName>
</protein>